<dbReference type="Gene3D" id="1.20.1250.20">
    <property type="entry name" value="MFS general substrate transporter like domains"/>
    <property type="match status" value="2"/>
</dbReference>
<feature type="domain" description="Major facilitator superfamily (MFS) profile" evidence="7">
    <location>
        <begin position="24"/>
        <end position="413"/>
    </location>
</feature>
<keyword evidence="5 6" id="KW-0472">Membrane</keyword>
<proteinExistence type="predicted"/>
<feature type="transmembrane region" description="Helical" evidence="6">
    <location>
        <begin position="328"/>
        <end position="348"/>
    </location>
</feature>
<keyword evidence="2" id="KW-0813">Transport</keyword>
<feature type="transmembrane region" description="Helical" evidence="6">
    <location>
        <begin position="271"/>
        <end position="292"/>
    </location>
</feature>
<dbReference type="PANTHER" id="PTHR43129:SF1">
    <property type="entry name" value="FOSMIDOMYCIN RESISTANCE PROTEIN"/>
    <property type="match status" value="1"/>
</dbReference>
<dbReference type="RefSeq" id="WP_307328988.1">
    <property type="nucleotide sequence ID" value="NZ_JAUSUG010000018.1"/>
</dbReference>
<dbReference type="InterPro" id="IPR020846">
    <property type="entry name" value="MFS_dom"/>
</dbReference>
<feature type="transmembrane region" description="Helical" evidence="6">
    <location>
        <begin position="111"/>
        <end position="129"/>
    </location>
</feature>
<dbReference type="SUPFAM" id="SSF103473">
    <property type="entry name" value="MFS general substrate transporter"/>
    <property type="match status" value="1"/>
</dbReference>
<evidence type="ECO:0000256" key="5">
    <source>
        <dbReference type="ARBA" id="ARBA00023136"/>
    </source>
</evidence>
<dbReference type="EMBL" id="JAUSUG010000018">
    <property type="protein sequence ID" value="MDQ0256598.1"/>
    <property type="molecule type" value="Genomic_DNA"/>
</dbReference>
<dbReference type="InterPro" id="IPR011701">
    <property type="entry name" value="MFS"/>
</dbReference>
<evidence type="ECO:0000256" key="6">
    <source>
        <dbReference type="SAM" id="Phobius"/>
    </source>
</evidence>
<feature type="transmembrane region" description="Helical" evidence="6">
    <location>
        <begin position="388"/>
        <end position="408"/>
    </location>
</feature>
<feature type="transmembrane region" description="Helical" evidence="6">
    <location>
        <begin position="89"/>
        <end position="105"/>
    </location>
</feature>
<sequence length="420" mass="44866">MQGAQKQVTSVSASSPEQKTMYKILVIIGFVHLLNDSIQAVIPAMFPVLQQSMGLTFTQLGLIAFALNLTASIIQPVVGLYTDKKPSPYALPIGLCFTFVGVIGLAFAPSFWFLILSVIFVGLGSATFHPEGSRVAYMAAGSRRGLAQSIFQVGGNTGQALAPLITALILVPLGQFGAIWFAIVAALAVALLMYIARWYSDQVKNRPLPVKKVKKPATVETSAKEQSGGKRKIVLFAISLLIFLVFARSWFHAGITNYYAFYLIDQFNLSIAQAQVYIFIFLGTGAIGTFAGGPLADRFGKRNMIMLSMVGSAPLALILPHAGPALSYVLLGIIGFIILSSFSVTVVYAQELVPGKIGTVSGLIIGLAFGMGAVGSIALGWFIDLFGLTSTILFAVALPLIGILTMFLPSDQRLKEINES</sequence>
<accession>A0ABU0A1L2</accession>
<evidence type="ECO:0000256" key="2">
    <source>
        <dbReference type="ARBA" id="ARBA00022448"/>
    </source>
</evidence>
<keyword evidence="4 6" id="KW-1133">Transmembrane helix</keyword>
<protein>
    <submittedName>
        <fullName evidence="8">FSR family fosmidomycin resistance protein-like MFS transporter</fullName>
    </submittedName>
</protein>
<reference evidence="8 9" key="1">
    <citation type="submission" date="2023-07" db="EMBL/GenBank/DDBJ databases">
        <title>Genomic Encyclopedia of Type Strains, Phase IV (KMG-IV): sequencing the most valuable type-strain genomes for metagenomic binning, comparative biology and taxonomic classification.</title>
        <authorList>
            <person name="Goeker M."/>
        </authorList>
    </citation>
    <scope>NUCLEOTIDE SEQUENCE [LARGE SCALE GENOMIC DNA]</scope>
    <source>
        <strain evidence="8 9">DSM 9768</strain>
    </source>
</reference>
<evidence type="ECO:0000313" key="9">
    <source>
        <dbReference type="Proteomes" id="UP001230005"/>
    </source>
</evidence>
<evidence type="ECO:0000313" key="8">
    <source>
        <dbReference type="EMBL" id="MDQ0256598.1"/>
    </source>
</evidence>
<feature type="transmembrane region" description="Helical" evidence="6">
    <location>
        <begin position="177"/>
        <end position="196"/>
    </location>
</feature>
<evidence type="ECO:0000256" key="1">
    <source>
        <dbReference type="ARBA" id="ARBA00004651"/>
    </source>
</evidence>
<feature type="transmembrane region" description="Helical" evidence="6">
    <location>
        <begin position="150"/>
        <end position="171"/>
    </location>
</feature>
<feature type="transmembrane region" description="Helical" evidence="6">
    <location>
        <begin position="233"/>
        <end position="251"/>
    </location>
</feature>
<name>A0ABU0A1L2_9BACI</name>
<keyword evidence="3 6" id="KW-0812">Transmembrane</keyword>
<feature type="transmembrane region" description="Helical" evidence="6">
    <location>
        <begin position="360"/>
        <end position="382"/>
    </location>
</feature>
<dbReference type="PANTHER" id="PTHR43129">
    <property type="entry name" value="FOSMIDOMYCIN RESISTANCE PROTEIN"/>
    <property type="match status" value="1"/>
</dbReference>
<evidence type="ECO:0000259" key="7">
    <source>
        <dbReference type="PROSITE" id="PS50850"/>
    </source>
</evidence>
<feature type="transmembrane region" description="Helical" evidence="6">
    <location>
        <begin position="304"/>
        <end position="322"/>
    </location>
</feature>
<comment type="subcellular location">
    <subcellularLocation>
        <location evidence="1">Cell membrane</location>
        <topology evidence="1">Multi-pass membrane protein</topology>
    </subcellularLocation>
</comment>
<evidence type="ECO:0000256" key="4">
    <source>
        <dbReference type="ARBA" id="ARBA00022989"/>
    </source>
</evidence>
<organism evidence="8 9">
    <name type="scientific">Evansella vedderi</name>
    <dbReference type="NCBI Taxonomy" id="38282"/>
    <lineage>
        <taxon>Bacteria</taxon>
        <taxon>Bacillati</taxon>
        <taxon>Bacillota</taxon>
        <taxon>Bacilli</taxon>
        <taxon>Bacillales</taxon>
        <taxon>Bacillaceae</taxon>
        <taxon>Evansella</taxon>
    </lineage>
</organism>
<feature type="transmembrane region" description="Helical" evidence="6">
    <location>
        <begin position="62"/>
        <end position="82"/>
    </location>
</feature>
<dbReference type="PROSITE" id="PS50850">
    <property type="entry name" value="MFS"/>
    <property type="match status" value="1"/>
</dbReference>
<dbReference type="InterPro" id="IPR036259">
    <property type="entry name" value="MFS_trans_sf"/>
</dbReference>
<dbReference type="CDD" id="cd17478">
    <property type="entry name" value="MFS_FsR"/>
    <property type="match status" value="1"/>
</dbReference>
<keyword evidence="9" id="KW-1185">Reference proteome</keyword>
<comment type="caution">
    <text evidence="8">The sequence shown here is derived from an EMBL/GenBank/DDBJ whole genome shotgun (WGS) entry which is preliminary data.</text>
</comment>
<gene>
    <name evidence="8" type="ORF">J2S74_004020</name>
</gene>
<dbReference type="Proteomes" id="UP001230005">
    <property type="component" value="Unassembled WGS sequence"/>
</dbReference>
<feature type="transmembrane region" description="Helical" evidence="6">
    <location>
        <begin position="21"/>
        <end position="42"/>
    </location>
</feature>
<dbReference type="Pfam" id="PF07690">
    <property type="entry name" value="MFS_1"/>
    <property type="match status" value="1"/>
</dbReference>
<evidence type="ECO:0000256" key="3">
    <source>
        <dbReference type="ARBA" id="ARBA00022692"/>
    </source>
</evidence>